<gene>
    <name evidence="3" type="primary">ema</name>
    <name evidence="3" type="ORF">SNAT2548_LOCUS30144</name>
</gene>
<feature type="domain" description="FPL" evidence="2">
    <location>
        <begin position="5"/>
        <end position="136"/>
    </location>
</feature>
<dbReference type="OrthoDB" id="424824at2759"/>
<dbReference type="AlphaFoldDB" id="A0A812TQV4"/>
<keyword evidence="1" id="KW-0072">Autophagy</keyword>
<dbReference type="InterPro" id="IPR019155">
    <property type="entry name" value="CLEC16A/TT9_N"/>
</dbReference>
<reference evidence="3" key="1">
    <citation type="submission" date="2021-02" db="EMBL/GenBank/DDBJ databases">
        <authorList>
            <person name="Dougan E. K."/>
            <person name="Rhodes N."/>
            <person name="Thang M."/>
            <person name="Chan C."/>
        </authorList>
    </citation>
    <scope>NUCLEOTIDE SEQUENCE</scope>
</reference>
<proteinExistence type="predicted"/>
<dbReference type="GO" id="GO:0007034">
    <property type="term" value="P:vacuolar transport"/>
    <property type="evidence" value="ECO:0007669"/>
    <property type="project" value="TreeGrafter"/>
</dbReference>
<keyword evidence="4" id="KW-1185">Reference proteome</keyword>
<dbReference type="GO" id="GO:0006914">
    <property type="term" value="P:autophagy"/>
    <property type="evidence" value="ECO:0007669"/>
    <property type="project" value="UniProtKB-KW"/>
</dbReference>
<dbReference type="EMBL" id="CAJNDS010002593">
    <property type="protein sequence ID" value="CAE7537764.1"/>
    <property type="molecule type" value="Genomic_DNA"/>
</dbReference>
<dbReference type="GO" id="GO:0005794">
    <property type="term" value="C:Golgi apparatus"/>
    <property type="evidence" value="ECO:0007669"/>
    <property type="project" value="TreeGrafter"/>
</dbReference>
<dbReference type="InterPro" id="IPR039272">
    <property type="entry name" value="CLEC16A/TT9"/>
</dbReference>
<sequence>MLPGFVAALRAEASPVAVKLQILQSLSILVQNAQRDTSLIYLLSQGMLNDFFDDPPENMDEESLAYFVTLLKGIALRLDGEMALLCLSTCRSTDGAGYNASGKIARIRMPIFDRAVKLVGHSDQMVQTSARNAALRMLSLETPAVRAIVEGTAAGVLAPELADVASTFRDGVSFHEGIKAEETKAQPAALTSLLDFVGDLLCLGIPPLTAALEQEGFSAVGSRAAWRGPLMLCHQAENHPAVRVFDKPIEGSAVVAEIANGTMLHGLAVNGNFVSVCWQGIDGWIGRKNARRVGRPSFMTKL</sequence>
<evidence type="ECO:0000256" key="1">
    <source>
        <dbReference type="ARBA" id="ARBA00023006"/>
    </source>
</evidence>
<dbReference type="Proteomes" id="UP000604046">
    <property type="component" value="Unassembled WGS sequence"/>
</dbReference>
<dbReference type="PANTHER" id="PTHR21481">
    <property type="entry name" value="PROTEIN CLEC16A"/>
    <property type="match status" value="1"/>
</dbReference>
<organism evidence="3 4">
    <name type="scientific">Symbiodinium natans</name>
    <dbReference type="NCBI Taxonomy" id="878477"/>
    <lineage>
        <taxon>Eukaryota</taxon>
        <taxon>Sar</taxon>
        <taxon>Alveolata</taxon>
        <taxon>Dinophyceae</taxon>
        <taxon>Suessiales</taxon>
        <taxon>Symbiodiniaceae</taxon>
        <taxon>Symbiodinium</taxon>
    </lineage>
</organism>
<dbReference type="Pfam" id="PF09758">
    <property type="entry name" value="FPL"/>
    <property type="match status" value="1"/>
</dbReference>
<dbReference type="GO" id="GO:0005770">
    <property type="term" value="C:late endosome"/>
    <property type="evidence" value="ECO:0007669"/>
    <property type="project" value="TreeGrafter"/>
</dbReference>
<dbReference type="GO" id="GO:0016197">
    <property type="term" value="P:endosomal transport"/>
    <property type="evidence" value="ECO:0007669"/>
    <property type="project" value="TreeGrafter"/>
</dbReference>
<dbReference type="GO" id="GO:1901096">
    <property type="term" value="P:regulation of autophagosome maturation"/>
    <property type="evidence" value="ECO:0007669"/>
    <property type="project" value="TreeGrafter"/>
</dbReference>
<evidence type="ECO:0000259" key="2">
    <source>
        <dbReference type="Pfam" id="PF09758"/>
    </source>
</evidence>
<name>A0A812TQV4_9DINO</name>
<protein>
    <submittedName>
        <fullName evidence="3">Ema protein</fullName>
    </submittedName>
</protein>
<comment type="caution">
    <text evidence="3">The sequence shown here is derived from an EMBL/GenBank/DDBJ whole genome shotgun (WGS) entry which is preliminary data.</text>
</comment>
<dbReference type="PANTHER" id="PTHR21481:SF0">
    <property type="entry name" value="PROTEIN CLEC16A"/>
    <property type="match status" value="1"/>
</dbReference>
<evidence type="ECO:0000313" key="4">
    <source>
        <dbReference type="Proteomes" id="UP000604046"/>
    </source>
</evidence>
<accession>A0A812TQV4</accession>
<evidence type="ECO:0000313" key="3">
    <source>
        <dbReference type="EMBL" id="CAE7537764.1"/>
    </source>
</evidence>